<comment type="caution">
    <text evidence="2">The sequence shown here is derived from an EMBL/GenBank/DDBJ whole genome shotgun (WGS) entry which is preliminary data.</text>
</comment>
<name>A0ABS0YT96_9BACT</name>
<evidence type="ECO:0000313" key="2">
    <source>
        <dbReference type="EMBL" id="MBJ6801098.1"/>
    </source>
</evidence>
<gene>
    <name evidence="2" type="ORF">JFN90_13270</name>
</gene>
<protein>
    <recommendedName>
        <fullName evidence="4">TIGR03016 family PEP-CTERM system-associated outer membrane protein</fullName>
    </recommendedName>
</protein>
<reference evidence="2 3" key="1">
    <citation type="submission" date="2020-12" db="EMBL/GenBank/DDBJ databases">
        <title>Geomonas sp. Red259, isolated from paddy soil.</title>
        <authorList>
            <person name="Xu Z."/>
            <person name="Zhang Z."/>
            <person name="Masuda Y."/>
            <person name="Itoh H."/>
            <person name="Senoo K."/>
        </authorList>
    </citation>
    <scope>NUCLEOTIDE SEQUENCE [LARGE SCALE GENOMIC DNA]</scope>
    <source>
        <strain evidence="2 3">Red259</strain>
    </source>
</reference>
<dbReference type="EMBL" id="JAEMHK010000009">
    <property type="protein sequence ID" value="MBJ6801098.1"/>
    <property type="molecule type" value="Genomic_DNA"/>
</dbReference>
<organism evidence="2 3">
    <name type="scientific">Geomonas propionica</name>
    <dbReference type="NCBI Taxonomy" id="2798582"/>
    <lineage>
        <taxon>Bacteria</taxon>
        <taxon>Pseudomonadati</taxon>
        <taxon>Thermodesulfobacteriota</taxon>
        <taxon>Desulfuromonadia</taxon>
        <taxon>Geobacterales</taxon>
        <taxon>Geobacteraceae</taxon>
        <taxon>Geomonas</taxon>
    </lineage>
</organism>
<sequence>MGVRDFGQSVGATYSLQHSKDSSAANSTVVDQNYTEDYGVQFDYFVVNPLLWKGRALLDVEGVQKKEEARGTTARSSQLRLRYNLNAYLLPSTPYPVSIAASSARETVSLPFSPDYESEHDDLLTVFTVQNQFVPSELSLSQQSQTTSGQGRDITQKSHSFNLNTRPSLGLLGMMSASVNLSESDSEAIGNDSSSHSSSGTANCGYHNSWRSAQNLARNFSLTYGYHQNAGTSVITTQTLNSGLGWEFGKVLQADATYFSSKSSSLEQKSQSQGVSGSLTHKLMGSLRTALSASAARDRYDEGQNTFISGTLTLGYHKRLPSASDTTVGYGYTMNRNEHTGGVSSIFVSEERHGVPVVTPGRIRLNQPSFQPETITVVGAQSQLPYPPSFYTIVPEGIELTDHNLVDTDVLISYRYSQDPNIVTVGTNHSANAAVNLFAGKYRIYTNATQSEQRLVKGQATSLTTSGTRHFDLGATANLAPHNLSAELGYDKDYAQNQYYLTGSWGTSTPYAGGDVSLNANDRFTLQSSNSRDDQYWANSLSLQSTYRRNFGRIAGKFKANYANMTSGDSIFHTASVGANLEASFGKLFVLLNTSALWTFSAGGNTSSESISLSFRRSF</sequence>
<evidence type="ECO:0000256" key="1">
    <source>
        <dbReference type="SAM" id="MobiDB-lite"/>
    </source>
</evidence>
<feature type="region of interest" description="Disordered" evidence="1">
    <location>
        <begin position="138"/>
        <end position="162"/>
    </location>
</feature>
<feature type="compositionally biased region" description="Low complexity" evidence="1">
    <location>
        <begin position="138"/>
        <end position="151"/>
    </location>
</feature>
<dbReference type="RefSeq" id="WP_199395594.1">
    <property type="nucleotide sequence ID" value="NZ_JAEMHK010000009.1"/>
</dbReference>
<keyword evidence="3" id="KW-1185">Reference proteome</keyword>
<accession>A0ABS0YT96</accession>
<dbReference type="Proteomes" id="UP000641025">
    <property type="component" value="Unassembled WGS sequence"/>
</dbReference>
<proteinExistence type="predicted"/>
<feature type="region of interest" description="Disordered" evidence="1">
    <location>
        <begin position="183"/>
        <end position="202"/>
    </location>
</feature>
<evidence type="ECO:0008006" key="4">
    <source>
        <dbReference type="Google" id="ProtNLM"/>
    </source>
</evidence>
<evidence type="ECO:0000313" key="3">
    <source>
        <dbReference type="Proteomes" id="UP000641025"/>
    </source>
</evidence>